<evidence type="ECO:0000313" key="6">
    <source>
        <dbReference type="Proteomes" id="UP000019760"/>
    </source>
</evidence>
<dbReference type="PROSITE" id="PS50995">
    <property type="entry name" value="HTH_MARR_2"/>
    <property type="match status" value="1"/>
</dbReference>
<dbReference type="Pfam" id="PF12802">
    <property type="entry name" value="MarR_2"/>
    <property type="match status" value="1"/>
</dbReference>
<dbReference type="SMART" id="SM00347">
    <property type="entry name" value="HTH_MARR"/>
    <property type="match status" value="1"/>
</dbReference>
<dbReference type="OrthoDB" id="7280837at2"/>
<feature type="domain" description="HTH marR-type" evidence="4">
    <location>
        <begin position="20"/>
        <end position="156"/>
    </location>
</feature>
<gene>
    <name evidence="5" type="ORF">Amme_017_016</name>
</gene>
<dbReference type="InterPro" id="IPR036388">
    <property type="entry name" value="WH-like_DNA-bd_sf"/>
</dbReference>
<dbReference type="EMBL" id="BAND01000017">
    <property type="protein sequence ID" value="GAJ28275.1"/>
    <property type="molecule type" value="Genomic_DNA"/>
</dbReference>
<protein>
    <submittedName>
        <fullName evidence="5">Transcriptional regulator MarR</fullName>
    </submittedName>
</protein>
<dbReference type="InterPro" id="IPR036390">
    <property type="entry name" value="WH_DNA-bd_sf"/>
</dbReference>
<evidence type="ECO:0000256" key="3">
    <source>
        <dbReference type="ARBA" id="ARBA00023163"/>
    </source>
</evidence>
<dbReference type="InterPro" id="IPR039422">
    <property type="entry name" value="MarR/SlyA-like"/>
</dbReference>
<dbReference type="PRINTS" id="PR00598">
    <property type="entry name" value="HTHMARR"/>
</dbReference>
<sequence length="160" mass="17560">MASTAGWRDGLTTGDGRFSDTATTFHVARLAGLWRVLLDRALRPHDMTLATMRPLAYLMMLPDGISQRELALAMNADTSTLVRVLDGLERDALIERRPAPTDRRTNQLRLTPAGRRTGAQFQEIAAALERRLLAGIEAEAPLLNTLMARLLSNAEALPDA</sequence>
<keyword evidence="2" id="KW-0238">DNA-binding</keyword>
<dbReference type="RefSeq" id="WP_081797439.1">
    <property type="nucleotide sequence ID" value="NZ_BAND01000017.1"/>
</dbReference>
<proteinExistence type="predicted"/>
<reference evidence="6" key="1">
    <citation type="journal article" date="2014" name="FEMS Microbiol. Lett.">
        <title>Draft Genomic DNA Sequence of the Facultatively Methylotrophic Bacterium Acidomonas methanolica type strain MB58.</title>
        <authorList>
            <person name="Higashiura N."/>
            <person name="Hadano H."/>
            <person name="Hirakawa H."/>
            <person name="Matsutani M."/>
            <person name="Takabe S."/>
            <person name="Matsushita K."/>
            <person name="Azuma Y."/>
        </authorList>
    </citation>
    <scope>NUCLEOTIDE SEQUENCE [LARGE SCALE GENOMIC DNA]</scope>
    <source>
        <strain evidence="6">MB58</strain>
    </source>
</reference>
<dbReference type="GO" id="GO:0006950">
    <property type="term" value="P:response to stress"/>
    <property type="evidence" value="ECO:0007669"/>
    <property type="project" value="TreeGrafter"/>
</dbReference>
<dbReference type="InterPro" id="IPR000835">
    <property type="entry name" value="HTH_MarR-typ"/>
</dbReference>
<dbReference type="SUPFAM" id="SSF46785">
    <property type="entry name" value="Winged helix' DNA-binding domain"/>
    <property type="match status" value="1"/>
</dbReference>
<dbReference type="Proteomes" id="UP000019760">
    <property type="component" value="Unassembled WGS sequence"/>
</dbReference>
<evidence type="ECO:0000256" key="1">
    <source>
        <dbReference type="ARBA" id="ARBA00023015"/>
    </source>
</evidence>
<keyword evidence="1" id="KW-0805">Transcription regulation</keyword>
<organism evidence="5 6">
    <name type="scientific">Acidomonas methanolica NBRC 104435</name>
    <dbReference type="NCBI Taxonomy" id="1231351"/>
    <lineage>
        <taxon>Bacteria</taxon>
        <taxon>Pseudomonadati</taxon>
        <taxon>Pseudomonadota</taxon>
        <taxon>Alphaproteobacteria</taxon>
        <taxon>Acetobacterales</taxon>
        <taxon>Acetobacteraceae</taxon>
        <taxon>Acidomonas</taxon>
    </lineage>
</organism>
<keyword evidence="6" id="KW-1185">Reference proteome</keyword>
<dbReference type="GO" id="GO:0003700">
    <property type="term" value="F:DNA-binding transcription factor activity"/>
    <property type="evidence" value="ECO:0007669"/>
    <property type="project" value="InterPro"/>
</dbReference>
<reference evidence="5 6" key="2">
    <citation type="journal article" date="2014" name="FEMS Microbiol. Lett.">
        <title>Draft genomic DNA sequence of the facultatively methylotrophic bacterium Acidomonas methanolica type strain MB58.</title>
        <authorList>
            <person name="Higashiura N."/>
            <person name="Hadano H."/>
            <person name="Hirakawa H."/>
            <person name="Matsutani M."/>
            <person name="Takabe S."/>
            <person name="Matsushita K."/>
            <person name="Azuma Y."/>
        </authorList>
    </citation>
    <scope>NUCLEOTIDE SEQUENCE [LARGE SCALE GENOMIC DNA]</scope>
    <source>
        <strain evidence="5 6">MB58</strain>
    </source>
</reference>
<keyword evidence="3" id="KW-0804">Transcription</keyword>
<dbReference type="AlphaFoldDB" id="A0A023D3E5"/>
<evidence type="ECO:0000259" key="4">
    <source>
        <dbReference type="PROSITE" id="PS50995"/>
    </source>
</evidence>
<dbReference type="GO" id="GO:0003677">
    <property type="term" value="F:DNA binding"/>
    <property type="evidence" value="ECO:0007669"/>
    <property type="project" value="UniProtKB-KW"/>
</dbReference>
<dbReference type="PANTHER" id="PTHR33164">
    <property type="entry name" value="TRANSCRIPTIONAL REGULATOR, MARR FAMILY"/>
    <property type="match status" value="1"/>
</dbReference>
<evidence type="ECO:0000256" key="2">
    <source>
        <dbReference type="ARBA" id="ARBA00023125"/>
    </source>
</evidence>
<name>A0A023D3E5_ACIMT</name>
<accession>A0A023D3E5</accession>
<comment type="caution">
    <text evidence="5">The sequence shown here is derived from an EMBL/GenBank/DDBJ whole genome shotgun (WGS) entry which is preliminary data.</text>
</comment>
<evidence type="ECO:0000313" key="5">
    <source>
        <dbReference type="EMBL" id="GAJ28275.1"/>
    </source>
</evidence>
<dbReference type="PANTHER" id="PTHR33164:SF64">
    <property type="entry name" value="TRANSCRIPTIONAL REGULATOR SLYA"/>
    <property type="match status" value="1"/>
</dbReference>
<dbReference type="Gene3D" id="1.10.10.10">
    <property type="entry name" value="Winged helix-like DNA-binding domain superfamily/Winged helix DNA-binding domain"/>
    <property type="match status" value="1"/>
</dbReference>